<evidence type="ECO:0000256" key="1">
    <source>
        <dbReference type="ARBA" id="ARBA00023242"/>
    </source>
</evidence>
<accession>A0ABD3I2J4</accession>
<sequence>MRIRKNRTSSRVTPEFCLALGIIPFEKKQNFSQSKAPTESISLLEDHCSELEKPEFDASEIHEDFNRIDGSLDDDKRVSVKLKDTIEGNARLGECKKHGFSLETPHSNGSESDAGRRRAIDSDHPETTMAKQRSRVKPPRSSLTDKVKSNASSKPTENRSQRSELPKEEEVLEESGISHGPLPKLTIMSVASTAVHGSTSGTGSRKRRRSKIIEPDSNVTYVGKNGNAKSRFEGEGCGHDYKPAAPGAGMGMEVSSRKKERKLAVEEEETEADRSPGKSPEAPSFPAGWSYRGLAQIAEQDKPPQGKQCSRTDGRSWRCPLKVQEGFTLCEHHLSKFRLKKVNKENRKQKLLHWRRQRCQEEQQVLPLEGDEEQHQHQHEPETPTSSAPGESRIAESVQTSGSSERNVQKRFRKRHKTVKLSVL</sequence>
<dbReference type="PANTHER" id="PTHR34122:SF4">
    <property type="entry name" value="WRC DOMAIN-CONTAINING PROTEIN"/>
    <property type="match status" value="1"/>
</dbReference>
<keyword evidence="1" id="KW-0539">Nucleus</keyword>
<evidence type="ECO:0000313" key="4">
    <source>
        <dbReference type="EMBL" id="KAL3697566.1"/>
    </source>
</evidence>
<keyword evidence="5" id="KW-1185">Reference proteome</keyword>
<feature type="compositionally biased region" description="Basic and acidic residues" evidence="2">
    <location>
        <begin position="299"/>
        <end position="315"/>
    </location>
</feature>
<gene>
    <name evidence="4" type="ORF">R1sor_011642</name>
</gene>
<dbReference type="InterPro" id="IPR014977">
    <property type="entry name" value="WRC_dom"/>
</dbReference>
<feature type="compositionally biased region" description="Basic and acidic residues" evidence="2">
    <location>
        <begin position="230"/>
        <end position="242"/>
    </location>
</feature>
<dbReference type="PANTHER" id="PTHR34122">
    <property type="entry name" value="EXPRESSED PROTEIN-RELATED"/>
    <property type="match status" value="1"/>
</dbReference>
<protein>
    <recommendedName>
        <fullName evidence="3">WRC domain-containing protein</fullName>
    </recommendedName>
</protein>
<feature type="domain" description="WRC" evidence="3">
    <location>
        <begin position="303"/>
        <end position="347"/>
    </location>
</feature>
<name>A0ABD3I2J4_9MARC</name>
<comment type="caution">
    <text evidence="4">The sequence shown here is derived from an EMBL/GenBank/DDBJ whole genome shotgun (WGS) entry which is preliminary data.</text>
</comment>
<dbReference type="Proteomes" id="UP001633002">
    <property type="component" value="Unassembled WGS sequence"/>
</dbReference>
<feature type="compositionally biased region" description="Basic residues" evidence="2">
    <location>
        <begin position="409"/>
        <end position="424"/>
    </location>
</feature>
<proteinExistence type="predicted"/>
<dbReference type="EMBL" id="JBJQOH010000002">
    <property type="protein sequence ID" value="KAL3697566.1"/>
    <property type="molecule type" value="Genomic_DNA"/>
</dbReference>
<feature type="compositionally biased region" description="Basic and acidic residues" evidence="2">
    <location>
        <begin position="156"/>
        <end position="169"/>
    </location>
</feature>
<feature type="region of interest" description="Disordered" evidence="2">
    <location>
        <begin position="97"/>
        <end position="315"/>
    </location>
</feature>
<dbReference type="AlphaFoldDB" id="A0ABD3I2J4"/>
<feature type="region of interest" description="Disordered" evidence="2">
    <location>
        <begin position="363"/>
        <end position="424"/>
    </location>
</feature>
<reference evidence="4 5" key="1">
    <citation type="submission" date="2024-09" db="EMBL/GenBank/DDBJ databases">
        <title>Chromosome-scale assembly of Riccia sorocarpa.</title>
        <authorList>
            <person name="Paukszto L."/>
        </authorList>
    </citation>
    <scope>NUCLEOTIDE SEQUENCE [LARGE SCALE GENOMIC DNA]</scope>
    <source>
        <strain evidence="4">LP-2024</strain>
        <tissue evidence="4">Aerial parts of the thallus</tissue>
    </source>
</reference>
<dbReference type="Pfam" id="PF08879">
    <property type="entry name" value="WRC"/>
    <property type="match status" value="1"/>
</dbReference>
<organism evidence="4 5">
    <name type="scientific">Riccia sorocarpa</name>
    <dbReference type="NCBI Taxonomy" id="122646"/>
    <lineage>
        <taxon>Eukaryota</taxon>
        <taxon>Viridiplantae</taxon>
        <taxon>Streptophyta</taxon>
        <taxon>Embryophyta</taxon>
        <taxon>Marchantiophyta</taxon>
        <taxon>Marchantiopsida</taxon>
        <taxon>Marchantiidae</taxon>
        <taxon>Marchantiales</taxon>
        <taxon>Ricciaceae</taxon>
        <taxon>Riccia</taxon>
    </lineage>
</organism>
<evidence type="ECO:0000313" key="5">
    <source>
        <dbReference type="Proteomes" id="UP001633002"/>
    </source>
</evidence>
<evidence type="ECO:0000256" key="2">
    <source>
        <dbReference type="SAM" id="MobiDB-lite"/>
    </source>
</evidence>
<feature type="compositionally biased region" description="Basic and acidic residues" evidence="2">
    <location>
        <begin position="113"/>
        <end position="126"/>
    </location>
</feature>
<dbReference type="PROSITE" id="PS51667">
    <property type="entry name" value="WRC"/>
    <property type="match status" value="1"/>
</dbReference>
<feature type="compositionally biased region" description="Basic and acidic residues" evidence="2">
    <location>
        <begin position="373"/>
        <end position="382"/>
    </location>
</feature>
<evidence type="ECO:0000259" key="3">
    <source>
        <dbReference type="PROSITE" id="PS51667"/>
    </source>
</evidence>
<feature type="compositionally biased region" description="Polar residues" evidence="2">
    <location>
        <begin position="397"/>
        <end position="406"/>
    </location>
</feature>